<feature type="transmembrane region" description="Helical" evidence="1">
    <location>
        <begin position="1054"/>
        <end position="1071"/>
    </location>
</feature>
<organism evidence="3 4">
    <name type="scientific">Plakobranchus ocellatus</name>
    <dbReference type="NCBI Taxonomy" id="259542"/>
    <lineage>
        <taxon>Eukaryota</taxon>
        <taxon>Metazoa</taxon>
        <taxon>Spiralia</taxon>
        <taxon>Lophotrochozoa</taxon>
        <taxon>Mollusca</taxon>
        <taxon>Gastropoda</taxon>
        <taxon>Heterobranchia</taxon>
        <taxon>Euthyneura</taxon>
        <taxon>Panpulmonata</taxon>
        <taxon>Sacoglossa</taxon>
        <taxon>Placobranchoidea</taxon>
        <taxon>Plakobranchidae</taxon>
        <taxon>Plakobranchus</taxon>
    </lineage>
</organism>
<feature type="region of interest" description="Disordered" evidence="2">
    <location>
        <begin position="578"/>
        <end position="599"/>
    </location>
</feature>
<feature type="transmembrane region" description="Helical" evidence="1">
    <location>
        <begin position="1271"/>
        <end position="1290"/>
    </location>
</feature>
<dbReference type="GO" id="GO:0005783">
    <property type="term" value="C:endoplasmic reticulum"/>
    <property type="evidence" value="ECO:0007669"/>
    <property type="project" value="TreeGrafter"/>
</dbReference>
<feature type="region of interest" description="Disordered" evidence="2">
    <location>
        <begin position="689"/>
        <end position="781"/>
    </location>
</feature>
<feature type="region of interest" description="Disordered" evidence="2">
    <location>
        <begin position="247"/>
        <end position="553"/>
    </location>
</feature>
<feature type="transmembrane region" description="Helical" evidence="1">
    <location>
        <begin position="1493"/>
        <end position="1520"/>
    </location>
</feature>
<dbReference type="EMBL" id="BLXT01006999">
    <property type="protein sequence ID" value="GFO35467.1"/>
    <property type="molecule type" value="Genomic_DNA"/>
</dbReference>
<feature type="region of interest" description="Disordered" evidence="2">
    <location>
        <begin position="181"/>
        <end position="220"/>
    </location>
</feature>
<feature type="transmembrane region" description="Helical" evidence="1">
    <location>
        <begin position="1462"/>
        <end position="1481"/>
    </location>
</feature>
<feature type="transmembrane region" description="Helical" evidence="1">
    <location>
        <begin position="993"/>
        <end position="1011"/>
    </location>
</feature>
<dbReference type="GO" id="GO:0007029">
    <property type="term" value="P:endoplasmic reticulum organization"/>
    <property type="evidence" value="ECO:0007669"/>
    <property type="project" value="TreeGrafter"/>
</dbReference>
<feature type="region of interest" description="Disordered" evidence="2">
    <location>
        <begin position="626"/>
        <end position="660"/>
    </location>
</feature>
<feature type="transmembrane region" description="Helical" evidence="1">
    <location>
        <begin position="1302"/>
        <end position="1318"/>
    </location>
</feature>
<keyword evidence="1" id="KW-0472">Membrane</keyword>
<comment type="similarity">
    <text evidence="1">Belongs to the pecanex family.</text>
</comment>
<dbReference type="Proteomes" id="UP000735302">
    <property type="component" value="Unassembled WGS sequence"/>
</dbReference>
<keyword evidence="4" id="KW-1185">Reference proteome</keyword>
<evidence type="ECO:0000313" key="4">
    <source>
        <dbReference type="Proteomes" id="UP000735302"/>
    </source>
</evidence>
<comment type="subcellular location">
    <subcellularLocation>
        <location evidence="1">Membrane</location>
        <topology evidence="1">Multi-pass membrane protein</topology>
    </subcellularLocation>
</comment>
<feature type="compositionally biased region" description="Low complexity" evidence="2">
    <location>
        <begin position="584"/>
        <end position="597"/>
    </location>
</feature>
<feature type="transmembrane region" description="Helical" evidence="1">
    <location>
        <begin position="57"/>
        <end position="77"/>
    </location>
</feature>
<feature type="transmembrane region" description="Helical" evidence="1">
    <location>
        <begin position="1018"/>
        <end position="1034"/>
    </location>
</feature>
<feature type="compositionally biased region" description="Basic residues" evidence="2">
    <location>
        <begin position="761"/>
        <end position="780"/>
    </location>
</feature>
<reference evidence="3 4" key="1">
    <citation type="journal article" date="2021" name="Elife">
        <title>Chloroplast acquisition without the gene transfer in kleptoplastic sea slugs, Plakobranchus ocellatus.</title>
        <authorList>
            <person name="Maeda T."/>
            <person name="Takahashi S."/>
            <person name="Yoshida T."/>
            <person name="Shimamura S."/>
            <person name="Takaki Y."/>
            <person name="Nagai Y."/>
            <person name="Toyoda A."/>
            <person name="Suzuki Y."/>
            <person name="Arimoto A."/>
            <person name="Ishii H."/>
            <person name="Satoh N."/>
            <person name="Nishiyama T."/>
            <person name="Hasebe M."/>
            <person name="Maruyama T."/>
            <person name="Minagawa J."/>
            <person name="Obokata J."/>
            <person name="Shigenobu S."/>
        </authorList>
    </citation>
    <scope>NUCLEOTIDE SEQUENCE [LARGE SCALE GENOMIC DNA]</scope>
</reference>
<dbReference type="InterPro" id="IPR039797">
    <property type="entry name" value="Pecanex"/>
</dbReference>
<gene>
    <name evidence="3" type="ORF">PoB_006197200</name>
</gene>
<protein>
    <recommendedName>
        <fullName evidence="1">Pecanex-like protein</fullName>
    </recommendedName>
</protein>
<feature type="compositionally biased region" description="Basic residues" evidence="2">
    <location>
        <begin position="275"/>
        <end position="286"/>
    </location>
</feature>
<feature type="compositionally biased region" description="Basic and acidic residues" evidence="2">
    <location>
        <begin position="293"/>
        <end position="365"/>
    </location>
</feature>
<sequence>MGSHVLDVLRQGILASITGGWFYDPQQQVFCNTFHFYIWLFFLAFPLVLYSTLKASLLVWSVYCLVIGAVFVLIKLINFKLHHLFDTGDAETEVLPDNEQEDSKAGLSDDLPKHSGGGGDAKDGECIEMHSLGAADGDQLVPLSTVSSQLEMGKDYSNEPLPSPVVAARAKKATDNVAPLAEAEAEADDVAVTEPGRKLKHQYSSSGNDDADSIGPSTDIPNTIVTEAEVENTGACASIADDHLDVPCDDDQPEAGQWLDGEGIILTMDSSGRQAAKRRSSKRKERKQVSQSPDKDEKPVVSIIDESKEARENGSHSYKEPSKEEDDKFVAVGEPSDKVSKEESLNGKQLPKKEEKEEGSHKSEESNEDSEPIVPKLRLRRERRAVRRSKSTMDWSPRAPQTAARAKLSSQSLNMSRPPESNRPSLSHQSTSSCSDSSDVSFGEVELPDTLLTSDDPVDVFINTGSNIKRSSLTMSPSAGESSGSTIVAASTSTLGASQSGKCPRQKLSSGHEKDRPGSPVPRPSSIMKQKPAPCSSSTPPHLDEEGEVDDDGHASALGLSYVYNLWPSKTHDVDTDSLTSGGVDTVSPPTDSSSSVNVDCSKPLPHFELTTTFSTSAEDLALMRSQGAIPKKLRSRPVRHNDSSEDMASPGSTDLPDPEEIRRRLIEILWDPDTHTEELRQLQQFVKLKKNQSEAADTNSTKDKAEEGHAKLNVSKEEEPGTSDKNVKPGSNQEDERKTATTPTEFSALLPATHQLNRPTNRRARKRRGGRRQAQHQRRPSIPMSALSMVAREGGHLATSHDDTTDGAVHWFQDEQGNWMSYTFGENSSGVALNLTDMNANSTTTASRVDVDRHRHNVPDKRSLSSIESNSFVIVEKWANSVEESVGPQQGHSHARPDIDDLGLMSGSLHLPEEMLNSYVQTLLRRNHTSNSSTDSDAPYSKARFGREAPPPKPKHFYKFWLWPLKHFIKIRFDRLALLAALDRNVSVIENVISVALAIGVGALGALMICSNFYHDLYLLLFCFIMAGCQYSLLKSVQPDAASPMHGYNRLIVFSRPFYFCLCCSVVLLLHHGSRAVPDQPIYLYGIPFTVSSVLTFLRHFFKIFILFFPVLFTLGLLPQVNTFLMYSLEQIDMHVFGGNATTSLMTSFFCVCRSCFALLVLYVFAYVSFKEIGGSSYKCGTDIDEAAQNVPFSILCGFIVSLAYHLSRSASDPAVLWMLVKSLVVKDREKEERKKNKQGEPSTFETRELVDPLPEKLKTCLKQRLQSDVIACVAVTILVFAVHVSTAFTSPALQPVLSDVLYLLAASVGFIVHYLIPQVRKEMPWLCCSHPLMRSNEWKQFEVKEAPKVIVIEHIYLLLRFFERNILYPVVCLCATTTSAPAIVCKFGNIAGPLIVLICSLKMLRFAFSDTPRQYLIITFTYFFFKFDFQSASETFLIDYFFVSIMFCKFCDFMLKLNFIITYIAPWQITWGSAFHAFAQPFSVPHSAMLFLQATVSAIFSTPLNPFLGSAIFFTSYVRPVKFWERDYNTKRVDHTNTRLASQLERNPGADDNNLNSIFYEHLTRSLQHSLCGDLLLGRWGACTQGDCFIMASDYLNALVHVIEVGNGLVTFQLRGLEFRGTYCQQREVEAITEGVEENEGCCCFDPGHLPHFLSLNAAFNQRWLAWEVVVSKYILEGYSISDNSAATMLQVFDLRKALITYYIKSIIYYTVRSPKLEAWTSNASIREGLEALERDSYVDLDPTFNLHIDEDFDSRKQGVSRSSFCQAYLEWIQHCAGRRDKAIDSGKSSMLVTLCYALSLLGRRALSAASHNSAR</sequence>
<feature type="transmembrane region" description="Helical" evidence="1">
    <location>
        <begin position="34"/>
        <end position="50"/>
    </location>
</feature>
<feature type="transmembrane region" description="Helical" evidence="1">
    <location>
        <begin position="1105"/>
        <end position="1128"/>
    </location>
</feature>
<feature type="compositionally biased region" description="Polar residues" evidence="2">
    <location>
        <begin position="463"/>
        <end position="501"/>
    </location>
</feature>
<evidence type="ECO:0000256" key="2">
    <source>
        <dbReference type="SAM" id="MobiDB-lite"/>
    </source>
</evidence>
<dbReference type="PANTHER" id="PTHR12372">
    <property type="entry name" value="PECANEX"/>
    <property type="match status" value="1"/>
</dbReference>
<dbReference type="GO" id="GO:0016020">
    <property type="term" value="C:membrane"/>
    <property type="evidence" value="ECO:0007669"/>
    <property type="project" value="UniProtKB-SubCell"/>
</dbReference>
<dbReference type="PANTHER" id="PTHR12372:SF7">
    <property type="entry name" value="PROTEIN PECANEX"/>
    <property type="match status" value="1"/>
</dbReference>
<proteinExistence type="inferred from homology"/>
<feature type="transmembrane region" description="Helical" evidence="1">
    <location>
        <begin position="1149"/>
        <end position="1171"/>
    </location>
</feature>
<comment type="caution">
    <text evidence="3">The sequence shown here is derived from an EMBL/GenBank/DDBJ whole genome shotgun (WGS) entry which is preliminary data.</text>
</comment>
<feature type="region of interest" description="Disordered" evidence="2">
    <location>
        <begin position="929"/>
        <end position="951"/>
    </location>
</feature>
<keyword evidence="1" id="KW-0812">Transmembrane</keyword>
<evidence type="ECO:0000256" key="1">
    <source>
        <dbReference type="RuleBase" id="RU367089"/>
    </source>
</evidence>
<feature type="region of interest" description="Disordered" evidence="2">
    <location>
        <begin position="96"/>
        <end position="122"/>
    </location>
</feature>
<keyword evidence="1" id="KW-1133">Transmembrane helix</keyword>
<accession>A0AAV4CU99</accession>
<name>A0AAV4CU99_9GAST</name>
<feature type="compositionally biased region" description="Basic and acidic residues" evidence="2">
    <location>
        <begin position="701"/>
        <end position="720"/>
    </location>
</feature>
<evidence type="ECO:0000313" key="3">
    <source>
        <dbReference type="EMBL" id="GFO35467.1"/>
    </source>
</evidence>
<feature type="compositionally biased region" description="Low complexity" evidence="2">
    <location>
        <begin position="425"/>
        <end position="441"/>
    </location>
</feature>
<feature type="compositionally biased region" description="Basic residues" evidence="2">
    <location>
        <begin position="377"/>
        <end position="390"/>
    </location>
</feature>